<feature type="transmembrane region" description="Helical" evidence="1">
    <location>
        <begin position="96"/>
        <end position="117"/>
    </location>
</feature>
<evidence type="ECO:0000313" key="2">
    <source>
        <dbReference type="EMBL" id="TVY11935.1"/>
    </source>
</evidence>
<feature type="transmembrane region" description="Helical" evidence="1">
    <location>
        <begin position="70"/>
        <end position="90"/>
    </location>
</feature>
<dbReference type="RefSeq" id="WP_144842519.1">
    <property type="nucleotide sequence ID" value="NZ_VNJI01000001.1"/>
</dbReference>
<dbReference type="NCBIfam" id="TIGR04086">
    <property type="entry name" value="TIGR04086_membr"/>
    <property type="match status" value="1"/>
</dbReference>
<sequence>MKGSPLFVGLMYAGLFMLLGTLTASLILLGTNLPESSWLSSTLFIHGVAMFAGGLTTGKRSGSKGWYHGGLLGLVYTIIVWIIGFLAYDGGLSKELMYLGVVAFLAGAFGGMIGVNLKGSKAK</sequence>
<dbReference type="Pfam" id="PF12670">
    <property type="entry name" value="DUF3792"/>
    <property type="match status" value="1"/>
</dbReference>
<name>A0A559KIH6_9BACL</name>
<dbReference type="OrthoDB" id="2381657at2"/>
<keyword evidence="1" id="KW-1133">Transmembrane helix</keyword>
<organism evidence="2 3">
    <name type="scientific">Paenibacillus cremeus</name>
    <dbReference type="NCBI Taxonomy" id="2163881"/>
    <lineage>
        <taxon>Bacteria</taxon>
        <taxon>Bacillati</taxon>
        <taxon>Bacillota</taxon>
        <taxon>Bacilli</taxon>
        <taxon>Bacillales</taxon>
        <taxon>Paenibacillaceae</taxon>
        <taxon>Paenibacillus</taxon>
    </lineage>
</organism>
<dbReference type="AlphaFoldDB" id="A0A559KIH6"/>
<comment type="caution">
    <text evidence="2">The sequence shown here is derived from an EMBL/GenBank/DDBJ whole genome shotgun (WGS) entry which is preliminary data.</text>
</comment>
<dbReference type="EMBL" id="VNJI01000001">
    <property type="protein sequence ID" value="TVY11935.1"/>
    <property type="molecule type" value="Genomic_DNA"/>
</dbReference>
<dbReference type="Proteomes" id="UP000317036">
    <property type="component" value="Unassembled WGS sequence"/>
</dbReference>
<evidence type="ECO:0000313" key="3">
    <source>
        <dbReference type="Proteomes" id="UP000317036"/>
    </source>
</evidence>
<gene>
    <name evidence="2" type="ORF">FPZ49_01225</name>
</gene>
<feature type="transmembrane region" description="Helical" evidence="1">
    <location>
        <begin position="7"/>
        <end position="31"/>
    </location>
</feature>
<evidence type="ECO:0000256" key="1">
    <source>
        <dbReference type="SAM" id="Phobius"/>
    </source>
</evidence>
<reference evidence="2 3" key="1">
    <citation type="submission" date="2019-07" db="EMBL/GenBank/DDBJ databases">
        <authorList>
            <person name="Kim J."/>
        </authorList>
    </citation>
    <scope>NUCLEOTIDE SEQUENCE [LARGE SCALE GENOMIC DNA]</scope>
    <source>
        <strain evidence="2 3">JC52</strain>
    </source>
</reference>
<dbReference type="InterPro" id="IPR023804">
    <property type="entry name" value="DUF3792_TM"/>
</dbReference>
<accession>A0A559KIH6</accession>
<keyword evidence="1" id="KW-0472">Membrane</keyword>
<protein>
    <submittedName>
        <fullName evidence="2">TIGR04086 family membrane protein</fullName>
    </submittedName>
</protein>
<proteinExistence type="predicted"/>
<keyword evidence="1" id="KW-0812">Transmembrane</keyword>
<feature type="transmembrane region" description="Helical" evidence="1">
    <location>
        <begin position="37"/>
        <end position="58"/>
    </location>
</feature>
<keyword evidence="3" id="KW-1185">Reference proteome</keyword>